<dbReference type="Gene3D" id="3.30.70.100">
    <property type="match status" value="1"/>
</dbReference>
<dbReference type="EMBL" id="BPQP01000020">
    <property type="protein sequence ID" value="GJD94290.1"/>
    <property type="molecule type" value="Genomic_DNA"/>
</dbReference>
<keyword evidence="4" id="KW-1185">Reference proteome</keyword>
<evidence type="ECO:0000256" key="1">
    <source>
        <dbReference type="ARBA" id="ARBA00022723"/>
    </source>
</evidence>
<dbReference type="InterPro" id="IPR006121">
    <property type="entry name" value="HMA_dom"/>
</dbReference>
<dbReference type="Pfam" id="PF00403">
    <property type="entry name" value="HMA"/>
    <property type="match status" value="1"/>
</dbReference>
<proteinExistence type="predicted"/>
<evidence type="ECO:0000313" key="3">
    <source>
        <dbReference type="EMBL" id="GJD94290.1"/>
    </source>
</evidence>
<sequence length="73" mass="7780">MDATRVDLLMQVEGMTCDGCAEAVRRAIRRVDPEAEVVVDLDHGRVAVTTRAQSLTIAEALSKAGYEASAMTG</sequence>
<evidence type="ECO:0000259" key="2">
    <source>
        <dbReference type="PROSITE" id="PS50846"/>
    </source>
</evidence>
<keyword evidence="1" id="KW-0479">Metal-binding</keyword>
<dbReference type="PROSITE" id="PS50846">
    <property type="entry name" value="HMA_2"/>
    <property type="match status" value="1"/>
</dbReference>
<accession>A0ABQ4RXP5</accession>
<gene>
    <name evidence="3" type="ORF">OCOJLMKI_1492</name>
</gene>
<dbReference type="InterPro" id="IPR036163">
    <property type="entry name" value="HMA_dom_sf"/>
</dbReference>
<comment type="caution">
    <text evidence="3">The sequence shown here is derived from an EMBL/GenBank/DDBJ whole genome shotgun (WGS) entry which is preliminary data.</text>
</comment>
<organism evidence="3 4">
    <name type="scientific">Methylobacterium iners</name>
    <dbReference type="NCBI Taxonomy" id="418707"/>
    <lineage>
        <taxon>Bacteria</taxon>
        <taxon>Pseudomonadati</taxon>
        <taxon>Pseudomonadota</taxon>
        <taxon>Alphaproteobacteria</taxon>
        <taxon>Hyphomicrobiales</taxon>
        <taxon>Methylobacteriaceae</taxon>
        <taxon>Methylobacterium</taxon>
    </lineage>
</organism>
<reference evidence="3" key="2">
    <citation type="submission" date="2021-08" db="EMBL/GenBank/DDBJ databases">
        <authorList>
            <person name="Tani A."/>
            <person name="Ola A."/>
            <person name="Ogura Y."/>
            <person name="Katsura K."/>
            <person name="Hayashi T."/>
        </authorList>
    </citation>
    <scope>NUCLEOTIDE SEQUENCE</scope>
    <source>
        <strain evidence="3">DSM 19015</strain>
    </source>
</reference>
<reference evidence="3" key="1">
    <citation type="journal article" date="2021" name="Front. Microbiol.">
        <title>Comprehensive Comparative Genomics and Phenotyping of Methylobacterium Species.</title>
        <authorList>
            <person name="Alessa O."/>
            <person name="Ogura Y."/>
            <person name="Fujitani Y."/>
            <person name="Takami H."/>
            <person name="Hayashi T."/>
            <person name="Sahin N."/>
            <person name="Tani A."/>
        </authorList>
    </citation>
    <scope>NUCLEOTIDE SEQUENCE</scope>
    <source>
        <strain evidence="3">DSM 19015</strain>
    </source>
</reference>
<feature type="domain" description="HMA" evidence="2">
    <location>
        <begin position="6"/>
        <end position="69"/>
    </location>
</feature>
<dbReference type="RefSeq" id="WP_238243468.1">
    <property type="nucleotide sequence ID" value="NZ_BPQP01000020.1"/>
</dbReference>
<dbReference type="PROSITE" id="PS01047">
    <property type="entry name" value="HMA_1"/>
    <property type="match status" value="1"/>
</dbReference>
<dbReference type="InterPro" id="IPR017969">
    <property type="entry name" value="Heavy-metal-associated_CS"/>
</dbReference>
<dbReference type="SUPFAM" id="SSF55008">
    <property type="entry name" value="HMA, heavy metal-associated domain"/>
    <property type="match status" value="1"/>
</dbReference>
<dbReference type="Proteomes" id="UP001055125">
    <property type="component" value="Unassembled WGS sequence"/>
</dbReference>
<name>A0ABQ4RXP5_9HYPH</name>
<evidence type="ECO:0000313" key="4">
    <source>
        <dbReference type="Proteomes" id="UP001055125"/>
    </source>
</evidence>
<dbReference type="CDD" id="cd00371">
    <property type="entry name" value="HMA"/>
    <property type="match status" value="1"/>
</dbReference>
<protein>
    <recommendedName>
        <fullName evidence="2">HMA domain-containing protein</fullName>
    </recommendedName>
</protein>